<reference evidence="7 8" key="1">
    <citation type="submission" date="2016-10" db="EMBL/GenBank/DDBJ databases">
        <authorList>
            <person name="de Groot N.N."/>
        </authorList>
    </citation>
    <scope>NUCLEOTIDE SEQUENCE [LARGE SCALE GENOMIC DNA]</scope>
    <source>
        <strain evidence="8">P4B,CCM 7963,CECT 7998,DSM 25260,IBRC-M 10614,KCTC 13821</strain>
    </source>
</reference>
<accession>A0A1G8K6A2</accession>
<dbReference type="AlphaFoldDB" id="A0A1G8K6A2"/>
<evidence type="ECO:0000256" key="6">
    <source>
        <dbReference type="RuleBase" id="RU365089"/>
    </source>
</evidence>
<keyword evidence="5 6" id="KW-0233">DNA recombination</keyword>
<evidence type="ECO:0000256" key="4">
    <source>
        <dbReference type="ARBA" id="ARBA00023125"/>
    </source>
</evidence>
<proteinExistence type="inferred from homology"/>
<dbReference type="GO" id="GO:0003677">
    <property type="term" value="F:DNA binding"/>
    <property type="evidence" value="ECO:0007669"/>
    <property type="project" value="UniProtKB-UniRule"/>
</dbReference>
<dbReference type="EMBL" id="FNDU01000007">
    <property type="protein sequence ID" value="SDI38897.1"/>
    <property type="molecule type" value="Genomic_DNA"/>
</dbReference>
<comment type="similarity">
    <text evidence="2 6">Belongs to the transposase mutator family.</text>
</comment>
<name>A0A1G8K6A2_9BACI</name>
<evidence type="ECO:0000256" key="1">
    <source>
        <dbReference type="ARBA" id="ARBA00002190"/>
    </source>
</evidence>
<dbReference type="PANTHER" id="PTHR33217">
    <property type="entry name" value="TRANSPOSASE FOR INSERTION SEQUENCE ELEMENT IS1081"/>
    <property type="match status" value="1"/>
</dbReference>
<comment type="function">
    <text evidence="1 6">Required for the transposition of the insertion element.</text>
</comment>
<organism evidence="7 8">
    <name type="scientific">Alteribacillus bidgolensis</name>
    <dbReference type="NCBI Taxonomy" id="930129"/>
    <lineage>
        <taxon>Bacteria</taxon>
        <taxon>Bacillati</taxon>
        <taxon>Bacillota</taxon>
        <taxon>Bacilli</taxon>
        <taxon>Bacillales</taxon>
        <taxon>Bacillaceae</taxon>
        <taxon>Alteribacillus</taxon>
    </lineage>
</organism>
<dbReference type="GO" id="GO:0004803">
    <property type="term" value="F:transposase activity"/>
    <property type="evidence" value="ECO:0007669"/>
    <property type="project" value="UniProtKB-UniRule"/>
</dbReference>
<evidence type="ECO:0000256" key="3">
    <source>
        <dbReference type="ARBA" id="ARBA00022578"/>
    </source>
</evidence>
<keyword evidence="6" id="KW-0814">Transposable element</keyword>
<evidence type="ECO:0000313" key="8">
    <source>
        <dbReference type="Proteomes" id="UP000199017"/>
    </source>
</evidence>
<dbReference type="Pfam" id="PF00872">
    <property type="entry name" value="Transposase_mut"/>
    <property type="match status" value="1"/>
</dbReference>
<keyword evidence="3 6" id="KW-0815">Transposition</keyword>
<dbReference type="GO" id="GO:0006313">
    <property type="term" value="P:DNA transposition"/>
    <property type="evidence" value="ECO:0007669"/>
    <property type="project" value="UniProtKB-UniRule"/>
</dbReference>
<keyword evidence="8" id="KW-1185">Reference proteome</keyword>
<evidence type="ECO:0000256" key="5">
    <source>
        <dbReference type="ARBA" id="ARBA00023172"/>
    </source>
</evidence>
<dbReference type="InterPro" id="IPR001207">
    <property type="entry name" value="Transposase_mutator"/>
</dbReference>
<protein>
    <recommendedName>
        <fullName evidence="6">Mutator family transposase</fullName>
    </recommendedName>
</protein>
<dbReference type="Proteomes" id="UP000199017">
    <property type="component" value="Unassembled WGS sequence"/>
</dbReference>
<gene>
    <name evidence="7" type="ORF">SAMN05216352_10782</name>
</gene>
<keyword evidence="4 6" id="KW-0238">DNA-binding</keyword>
<evidence type="ECO:0000256" key="2">
    <source>
        <dbReference type="ARBA" id="ARBA00010961"/>
    </source>
</evidence>
<dbReference type="PANTHER" id="PTHR33217:SF7">
    <property type="entry name" value="TRANSPOSASE FOR INSERTION SEQUENCE ELEMENT IS1081"/>
    <property type="match status" value="1"/>
</dbReference>
<evidence type="ECO:0000313" key="7">
    <source>
        <dbReference type="EMBL" id="SDI38897.1"/>
    </source>
</evidence>
<sequence>MYLKLRRDDVANEVVYLVIGVTEDGYREILGFYVGGQESSLGWKEILRDLTPLVV</sequence>